<dbReference type="PANTHER" id="PTHR23015">
    <property type="entry name" value="UNCHARACTERIZED C.ELEGANS PROTEIN"/>
    <property type="match status" value="1"/>
</dbReference>
<dbReference type="CDD" id="cd22150">
    <property type="entry name" value="F-box_CeFBXA-like"/>
    <property type="match status" value="1"/>
</dbReference>
<dbReference type="STRING" id="1611254.A0A2G5SJ14"/>
<evidence type="ECO:0000259" key="1">
    <source>
        <dbReference type="PROSITE" id="PS50181"/>
    </source>
</evidence>
<dbReference type="AlphaFoldDB" id="A0A2G5SJ14"/>
<comment type="caution">
    <text evidence="2">The sequence shown here is derived from an EMBL/GenBank/DDBJ whole genome shotgun (WGS) entry which is preliminary data.</text>
</comment>
<dbReference type="InterPro" id="IPR040161">
    <property type="entry name" value="FB224"/>
</dbReference>
<evidence type="ECO:0000313" key="2">
    <source>
        <dbReference type="EMBL" id="PIC14856.1"/>
    </source>
</evidence>
<name>A0A2G5SJ14_9PELO</name>
<dbReference type="GO" id="GO:0045087">
    <property type="term" value="P:innate immune response"/>
    <property type="evidence" value="ECO:0007669"/>
    <property type="project" value="TreeGrafter"/>
</dbReference>
<accession>A0A2G5SJ14</accession>
<keyword evidence="3" id="KW-1185">Reference proteome</keyword>
<proteinExistence type="predicted"/>
<feature type="domain" description="F-box" evidence="1">
    <location>
        <begin position="191"/>
        <end position="238"/>
    </location>
</feature>
<dbReference type="Proteomes" id="UP000230233">
    <property type="component" value="Unassembled WGS sequence"/>
</dbReference>
<dbReference type="InterPro" id="IPR041426">
    <property type="entry name" value="Mos1_HTH"/>
</dbReference>
<dbReference type="Pfam" id="PF01827">
    <property type="entry name" value="FTH"/>
    <property type="match status" value="1"/>
</dbReference>
<gene>
    <name evidence="2" type="ORF">B9Z55_027022</name>
</gene>
<dbReference type="Pfam" id="PF17906">
    <property type="entry name" value="HTH_48"/>
    <property type="match status" value="2"/>
</dbReference>
<reference evidence="3" key="1">
    <citation type="submission" date="2017-10" db="EMBL/GenBank/DDBJ databases">
        <title>Rapid genome shrinkage in a self-fertile nematode reveals novel sperm competition proteins.</title>
        <authorList>
            <person name="Yin D."/>
            <person name="Schwarz E.M."/>
            <person name="Thomas C.G."/>
            <person name="Felde R.L."/>
            <person name="Korf I.F."/>
            <person name="Cutter A.D."/>
            <person name="Schartner C.M."/>
            <person name="Ralston E.J."/>
            <person name="Meyer B.J."/>
            <person name="Haag E.S."/>
        </authorList>
    </citation>
    <scope>NUCLEOTIDE SEQUENCE [LARGE SCALE GENOMIC DNA]</scope>
    <source>
        <strain evidence="3">JU1422</strain>
    </source>
</reference>
<dbReference type="EMBL" id="PDUG01000007">
    <property type="protein sequence ID" value="PIC14856.1"/>
    <property type="molecule type" value="Genomic_DNA"/>
</dbReference>
<dbReference type="InterPro" id="IPR001810">
    <property type="entry name" value="F-box_dom"/>
</dbReference>
<organism evidence="2 3">
    <name type="scientific">Caenorhabditis nigoni</name>
    <dbReference type="NCBI Taxonomy" id="1611254"/>
    <lineage>
        <taxon>Eukaryota</taxon>
        <taxon>Metazoa</taxon>
        <taxon>Ecdysozoa</taxon>
        <taxon>Nematoda</taxon>
        <taxon>Chromadorea</taxon>
        <taxon>Rhabditida</taxon>
        <taxon>Rhabditina</taxon>
        <taxon>Rhabditomorpha</taxon>
        <taxon>Rhabditoidea</taxon>
        <taxon>Rhabditidae</taxon>
        <taxon>Peloderinae</taxon>
        <taxon>Caenorhabditis</taxon>
    </lineage>
</organism>
<dbReference type="PANTHER" id="PTHR23015:SF4">
    <property type="entry name" value="DUF38 DOMAIN-CONTAINING PROTEIN-RELATED"/>
    <property type="match status" value="1"/>
</dbReference>
<dbReference type="PROSITE" id="PS50181">
    <property type="entry name" value="FBOX"/>
    <property type="match status" value="1"/>
</dbReference>
<protein>
    <recommendedName>
        <fullName evidence="1">F-box domain-containing protein</fullName>
    </recommendedName>
</protein>
<evidence type="ECO:0000313" key="3">
    <source>
        <dbReference type="Proteomes" id="UP000230233"/>
    </source>
</evidence>
<sequence length="501" mass="58430">MGSLRPLSHHQVGHCLPIGPSFSHSVCKRLLSSPINRFLLFFSYSIRQFPTPSLAIKRIMELSSDFKKCCILYEVLQKNEIYKSYEKFCDTVGKKAMDFSDFKFWFYEFRDSDYDRSADIEPLTLVDMPVVLKYHILYEVLQKKPIFESYRTFCDAVGKDAMEYSDFEFWYYRFFHGNRDLDYDRSADPVPKTIMDMPVQLMHKITGNLDPVERTFLRSINHAIKTVADSFPPVFEKIEITVSSTRMQWILNNKLFACYKRGSGCIIKKPNSSKREESEECYIENGIEHLALVLKIPNIQVNHFSLEVSDETLNLNDLLPVPLNAKSVSICGRSTNQIVQSLSVMNPGHLEKINIEMENSREWHDYRRIFETDQFKHAKSVDFEKAMFFTVADLVKFSHLKSFKCHLRSENPFEDVPRIRDILSSCEELESCELDYVDALDNRAIVTFAMALGAEIPIEPLAPFERLTITHRYQIPESKQCLEFKLHDGMFYCRVNIAKLR</sequence>
<dbReference type="InterPro" id="IPR002900">
    <property type="entry name" value="DUF38/FTH_CAE_spp"/>
</dbReference>